<dbReference type="InterPro" id="IPR011992">
    <property type="entry name" value="EF-hand-dom_pair"/>
</dbReference>
<evidence type="ECO:0000256" key="2">
    <source>
        <dbReference type="SAM" id="MobiDB-lite"/>
    </source>
</evidence>
<feature type="region of interest" description="Disordered" evidence="2">
    <location>
        <begin position="1"/>
        <end position="45"/>
    </location>
</feature>
<dbReference type="EMBL" id="GL833124">
    <property type="protein sequence ID" value="EGB10486.1"/>
    <property type="molecule type" value="Genomic_DNA"/>
</dbReference>
<dbReference type="InParanoid" id="F0Y3Z7"/>
<keyword evidence="5" id="KW-1185">Reference proteome</keyword>
<evidence type="ECO:0000313" key="5">
    <source>
        <dbReference type="Proteomes" id="UP000002729"/>
    </source>
</evidence>
<reference evidence="4 5" key="1">
    <citation type="journal article" date="2011" name="Proc. Natl. Acad. Sci. U.S.A.">
        <title>Niche of harmful alga Aureococcus anophagefferens revealed through ecogenomics.</title>
        <authorList>
            <person name="Gobler C.J."/>
            <person name="Berry D.L."/>
            <person name="Dyhrman S.T."/>
            <person name="Wilhelm S.W."/>
            <person name="Salamov A."/>
            <person name="Lobanov A.V."/>
            <person name="Zhang Y."/>
            <person name="Collier J.L."/>
            <person name="Wurch L.L."/>
            <person name="Kustka A.B."/>
            <person name="Dill B.D."/>
            <person name="Shah M."/>
            <person name="VerBerkmoes N.C."/>
            <person name="Kuo A."/>
            <person name="Terry A."/>
            <person name="Pangilinan J."/>
            <person name="Lindquist E.A."/>
            <person name="Lucas S."/>
            <person name="Paulsen I.T."/>
            <person name="Hattenrath-Lehmann T.K."/>
            <person name="Talmage S.C."/>
            <person name="Walker E.A."/>
            <person name="Koch F."/>
            <person name="Burson A.M."/>
            <person name="Marcoval M.A."/>
            <person name="Tang Y.Z."/>
            <person name="Lecleir G.R."/>
            <person name="Coyne K.J."/>
            <person name="Berg G.M."/>
            <person name="Bertrand E.M."/>
            <person name="Saito M.A."/>
            <person name="Gladyshev V.N."/>
            <person name="Grigoriev I.V."/>
        </authorList>
    </citation>
    <scope>NUCLEOTIDE SEQUENCE [LARGE SCALE GENOMIC DNA]</scope>
    <source>
        <strain evidence="5">CCMP 1984</strain>
    </source>
</reference>
<dbReference type="Pfam" id="PF13202">
    <property type="entry name" value="EF-hand_5"/>
    <property type="match status" value="2"/>
</dbReference>
<feature type="region of interest" description="Disordered" evidence="2">
    <location>
        <begin position="436"/>
        <end position="487"/>
    </location>
</feature>
<evidence type="ECO:0000256" key="1">
    <source>
        <dbReference type="ARBA" id="ARBA00022837"/>
    </source>
</evidence>
<dbReference type="InterPro" id="IPR002048">
    <property type="entry name" value="EF_hand_dom"/>
</dbReference>
<feature type="compositionally biased region" description="Basic and acidic residues" evidence="2">
    <location>
        <begin position="10"/>
        <end position="19"/>
    </location>
</feature>
<name>F0Y3Z7_AURAN</name>
<sequence length="487" mass="53962">MVRASVHNKKLQEEMRSHEGSQTPRSSALRKITKSALTHNRGRDREQLRAFQGRGMDSAGFRLQWNKAFPYQKLTLQEARAVLPQFDKDGSGKVDGAEFLIEFFTIGFDAKRESGRKHRELTAKIHKKVADREVALVRKDEERMMAAARSDFTDEDVRRARAKLTAASIAYKTAGGRAAGAAGLRGFVGSSMPPAILREQLKHTFSLHLTKRELGALFKDVDTDGSGTVDGAEFLMHFFRLGNLEQKPAQKHMARRAQEEAEKKWLVEAAVAAHDRELAEIQAGVVAAGAGAFGPADVRSAYEKIGASSVRLERDPPNLTPFREGGPLAPNEFVRQINRAYDLRLGRREVNAVVTSLNDEAYAEGKSDGFSAGVDGDRFLRRVHQMRAKARREVRVTRPPVEGAWTLRRKYEDARPISSYSNPDLALPHDRVNMYGESLRPQTTPSKLRSPGAPRPRPHTTGAAGRSRRRAPSPPGSPGFGVLGIDF</sequence>
<dbReference type="PROSITE" id="PS00018">
    <property type="entry name" value="EF_HAND_1"/>
    <property type="match status" value="2"/>
</dbReference>
<protein>
    <recommendedName>
        <fullName evidence="3">EF-hand domain-containing protein</fullName>
    </recommendedName>
</protein>
<dbReference type="KEGG" id="aaf:AURANDRAFT_62556"/>
<dbReference type="SMART" id="SM00054">
    <property type="entry name" value="EFh"/>
    <property type="match status" value="2"/>
</dbReference>
<dbReference type="GO" id="GO:0005509">
    <property type="term" value="F:calcium ion binding"/>
    <property type="evidence" value="ECO:0007669"/>
    <property type="project" value="InterPro"/>
</dbReference>
<dbReference type="PROSITE" id="PS50222">
    <property type="entry name" value="EF_HAND_2"/>
    <property type="match status" value="2"/>
</dbReference>
<dbReference type="Proteomes" id="UP000002729">
    <property type="component" value="Unassembled WGS sequence"/>
</dbReference>
<organism evidence="5">
    <name type="scientific">Aureococcus anophagefferens</name>
    <name type="common">Harmful bloom alga</name>
    <dbReference type="NCBI Taxonomy" id="44056"/>
    <lineage>
        <taxon>Eukaryota</taxon>
        <taxon>Sar</taxon>
        <taxon>Stramenopiles</taxon>
        <taxon>Ochrophyta</taxon>
        <taxon>Pelagophyceae</taxon>
        <taxon>Pelagomonadales</taxon>
        <taxon>Pelagomonadaceae</taxon>
        <taxon>Aureococcus</taxon>
    </lineage>
</organism>
<dbReference type="AlphaFoldDB" id="F0Y3Z7"/>
<gene>
    <name evidence="4" type="ORF">AURANDRAFT_62556</name>
</gene>
<accession>F0Y3Z7</accession>
<feature type="domain" description="EF-hand" evidence="3">
    <location>
        <begin position="74"/>
        <end position="109"/>
    </location>
</feature>
<evidence type="ECO:0000259" key="3">
    <source>
        <dbReference type="PROSITE" id="PS50222"/>
    </source>
</evidence>
<evidence type="ECO:0000313" key="4">
    <source>
        <dbReference type="EMBL" id="EGB10486.1"/>
    </source>
</evidence>
<dbReference type="InterPro" id="IPR018247">
    <property type="entry name" value="EF_Hand_1_Ca_BS"/>
</dbReference>
<dbReference type="SUPFAM" id="SSF47473">
    <property type="entry name" value="EF-hand"/>
    <property type="match status" value="1"/>
</dbReference>
<dbReference type="Gene3D" id="1.10.238.10">
    <property type="entry name" value="EF-hand"/>
    <property type="match status" value="1"/>
</dbReference>
<feature type="compositionally biased region" description="Gly residues" evidence="2">
    <location>
        <begin position="478"/>
        <end position="487"/>
    </location>
</feature>
<dbReference type="RefSeq" id="XP_009035278.1">
    <property type="nucleotide sequence ID" value="XM_009037030.1"/>
</dbReference>
<dbReference type="GeneID" id="20223950"/>
<keyword evidence="1" id="KW-0106">Calcium</keyword>
<dbReference type="OrthoDB" id="195396at2759"/>
<proteinExistence type="predicted"/>
<feature type="domain" description="EF-hand" evidence="3">
    <location>
        <begin position="209"/>
        <end position="244"/>
    </location>
</feature>